<feature type="transmembrane region" description="Helical" evidence="1">
    <location>
        <begin position="29"/>
        <end position="50"/>
    </location>
</feature>
<dbReference type="EMBL" id="WVRA01000012">
    <property type="protein sequence ID" value="NOE20668.1"/>
    <property type="molecule type" value="Genomic_DNA"/>
</dbReference>
<evidence type="ECO:0000313" key="3">
    <source>
        <dbReference type="Proteomes" id="UP000597886"/>
    </source>
</evidence>
<keyword evidence="1" id="KW-0472">Membrane</keyword>
<organism evidence="2 3">
    <name type="scientific">Ruegeria atlantica</name>
    <dbReference type="NCBI Taxonomy" id="81569"/>
    <lineage>
        <taxon>Bacteria</taxon>
        <taxon>Pseudomonadati</taxon>
        <taxon>Pseudomonadota</taxon>
        <taxon>Alphaproteobacteria</taxon>
        <taxon>Rhodobacterales</taxon>
        <taxon>Roseobacteraceae</taxon>
        <taxon>Ruegeria</taxon>
    </lineage>
</organism>
<reference evidence="2" key="1">
    <citation type="submission" date="2019-12" db="EMBL/GenBank/DDBJ databases">
        <title>Ruegeria JWLKs population differentiation of coral mucus and skeleton niches.</title>
        <authorList>
            <person name="Luo D."/>
        </authorList>
    </citation>
    <scope>NUCLEOTIDE SEQUENCE</scope>
    <source>
        <strain evidence="2">HKCCD6181</strain>
    </source>
</reference>
<evidence type="ECO:0000256" key="1">
    <source>
        <dbReference type="SAM" id="Phobius"/>
    </source>
</evidence>
<dbReference type="Proteomes" id="UP000597886">
    <property type="component" value="Unassembled WGS sequence"/>
</dbReference>
<evidence type="ECO:0000313" key="2">
    <source>
        <dbReference type="EMBL" id="NOE20668.1"/>
    </source>
</evidence>
<proteinExistence type="predicted"/>
<keyword evidence="1" id="KW-0812">Transmembrane</keyword>
<dbReference type="RefSeq" id="WP_171331791.1">
    <property type="nucleotide sequence ID" value="NZ_WVRA01000012.1"/>
</dbReference>
<protein>
    <submittedName>
        <fullName evidence="2">Uncharacterized protein</fullName>
    </submittedName>
</protein>
<name>A0AA91BVM1_9RHOB</name>
<accession>A0AA91BVM1</accession>
<gene>
    <name evidence="2" type="ORF">GS634_21270</name>
</gene>
<sequence>MRILILLSGLLIIPTTALAYIGPGAGLGAIGTLVALVGAVLLAIIGFVWYPVKRMMRRRKPVDGVSGDDPKSNT</sequence>
<dbReference type="AlphaFoldDB" id="A0AA91BVM1"/>
<comment type="caution">
    <text evidence="2">The sequence shown here is derived from an EMBL/GenBank/DDBJ whole genome shotgun (WGS) entry which is preliminary data.</text>
</comment>
<keyword evidence="1" id="KW-1133">Transmembrane helix</keyword>